<dbReference type="AlphaFoldDB" id="A0A5C3PTH8"/>
<feature type="compositionally biased region" description="Basic and acidic residues" evidence="1">
    <location>
        <begin position="291"/>
        <end position="314"/>
    </location>
</feature>
<dbReference type="EMBL" id="ML211009">
    <property type="protein sequence ID" value="TFK91919.1"/>
    <property type="molecule type" value="Genomic_DNA"/>
</dbReference>
<proteinExistence type="predicted"/>
<sequence length="342" mass="37448">MLMTTGGTMHVRTSRTIARWLLQVLPVLAPDAGCPIPLLERRLPWSLRPWSLPVPRRELSKRARRSIAHRTRSLTPSLGYLPHHPIHTFVQSTCTPFDVAYSSTCANSRNSSPWRQSVPGSHSHSHSPRKPQGTESPAIPGSRALAMGSWPASSSGGGFSQTLLQCFSFALRPPRRRPANLQSSSGRSRCRYSTTTFTASATADSGQRTTVLAPAASQVGSRQVGYERSTATSLRGGRHLSDVPMTRLLLLLGGRKRYGSGRSAQCRQSRRQRPGTVTVSMHYAAAASPDRSVRSCRRPELRGVEKRTKPRDSTLRVSSGFPRARMPVWDSPSRCGYGSVGP</sequence>
<feature type="compositionally biased region" description="Polar residues" evidence="1">
    <location>
        <begin position="111"/>
        <end position="120"/>
    </location>
</feature>
<gene>
    <name evidence="2" type="ORF">K466DRAFT_279082</name>
</gene>
<feature type="region of interest" description="Disordered" evidence="1">
    <location>
        <begin position="286"/>
        <end position="319"/>
    </location>
</feature>
<reference evidence="2 3" key="1">
    <citation type="journal article" date="2019" name="Nat. Ecol. Evol.">
        <title>Megaphylogeny resolves global patterns of mushroom evolution.</title>
        <authorList>
            <person name="Varga T."/>
            <person name="Krizsan K."/>
            <person name="Foldi C."/>
            <person name="Dima B."/>
            <person name="Sanchez-Garcia M."/>
            <person name="Sanchez-Ramirez S."/>
            <person name="Szollosi G.J."/>
            <person name="Szarkandi J.G."/>
            <person name="Papp V."/>
            <person name="Albert L."/>
            <person name="Andreopoulos W."/>
            <person name="Angelini C."/>
            <person name="Antonin V."/>
            <person name="Barry K.W."/>
            <person name="Bougher N.L."/>
            <person name="Buchanan P."/>
            <person name="Buyck B."/>
            <person name="Bense V."/>
            <person name="Catcheside P."/>
            <person name="Chovatia M."/>
            <person name="Cooper J."/>
            <person name="Damon W."/>
            <person name="Desjardin D."/>
            <person name="Finy P."/>
            <person name="Geml J."/>
            <person name="Haridas S."/>
            <person name="Hughes K."/>
            <person name="Justo A."/>
            <person name="Karasinski D."/>
            <person name="Kautmanova I."/>
            <person name="Kiss B."/>
            <person name="Kocsube S."/>
            <person name="Kotiranta H."/>
            <person name="LaButti K.M."/>
            <person name="Lechner B.E."/>
            <person name="Liimatainen K."/>
            <person name="Lipzen A."/>
            <person name="Lukacs Z."/>
            <person name="Mihaltcheva S."/>
            <person name="Morgado L.N."/>
            <person name="Niskanen T."/>
            <person name="Noordeloos M.E."/>
            <person name="Ohm R.A."/>
            <person name="Ortiz-Santana B."/>
            <person name="Ovrebo C."/>
            <person name="Racz N."/>
            <person name="Riley R."/>
            <person name="Savchenko A."/>
            <person name="Shiryaev A."/>
            <person name="Soop K."/>
            <person name="Spirin V."/>
            <person name="Szebenyi C."/>
            <person name="Tomsovsky M."/>
            <person name="Tulloss R.E."/>
            <person name="Uehling J."/>
            <person name="Grigoriev I.V."/>
            <person name="Vagvolgyi C."/>
            <person name="Papp T."/>
            <person name="Martin F.M."/>
            <person name="Miettinen O."/>
            <person name="Hibbett D.S."/>
            <person name="Nagy L.G."/>
        </authorList>
    </citation>
    <scope>NUCLEOTIDE SEQUENCE [LARGE SCALE GENOMIC DNA]</scope>
    <source>
        <strain evidence="2 3">HHB13444</strain>
    </source>
</reference>
<name>A0A5C3PTH8_9APHY</name>
<evidence type="ECO:0000256" key="1">
    <source>
        <dbReference type="SAM" id="MobiDB-lite"/>
    </source>
</evidence>
<accession>A0A5C3PTH8</accession>
<evidence type="ECO:0000313" key="3">
    <source>
        <dbReference type="Proteomes" id="UP000308197"/>
    </source>
</evidence>
<dbReference type="Proteomes" id="UP000308197">
    <property type="component" value="Unassembled WGS sequence"/>
</dbReference>
<protein>
    <submittedName>
        <fullName evidence="2">Uncharacterized protein</fullName>
    </submittedName>
</protein>
<organism evidence="2 3">
    <name type="scientific">Polyporus arcularius HHB13444</name>
    <dbReference type="NCBI Taxonomy" id="1314778"/>
    <lineage>
        <taxon>Eukaryota</taxon>
        <taxon>Fungi</taxon>
        <taxon>Dikarya</taxon>
        <taxon>Basidiomycota</taxon>
        <taxon>Agaricomycotina</taxon>
        <taxon>Agaricomycetes</taxon>
        <taxon>Polyporales</taxon>
        <taxon>Polyporaceae</taxon>
        <taxon>Polyporus</taxon>
    </lineage>
</organism>
<keyword evidence="3" id="KW-1185">Reference proteome</keyword>
<feature type="region of interest" description="Disordered" evidence="1">
    <location>
        <begin position="111"/>
        <end position="153"/>
    </location>
</feature>
<dbReference type="InParanoid" id="A0A5C3PTH8"/>
<evidence type="ECO:0000313" key="2">
    <source>
        <dbReference type="EMBL" id="TFK91919.1"/>
    </source>
</evidence>